<dbReference type="InterPro" id="IPR002509">
    <property type="entry name" value="NODB_dom"/>
</dbReference>
<dbReference type="GO" id="GO:0016810">
    <property type="term" value="F:hydrolase activity, acting on carbon-nitrogen (but not peptide) bonds"/>
    <property type="evidence" value="ECO:0007669"/>
    <property type="project" value="InterPro"/>
</dbReference>
<evidence type="ECO:0000313" key="6">
    <source>
        <dbReference type="Proteomes" id="UP000194450"/>
    </source>
</evidence>
<keyword evidence="6" id="KW-1185">Reference proteome</keyword>
<dbReference type="RefSeq" id="WP_086433493.1">
    <property type="nucleotide sequence ID" value="NZ_FXWH01000001.1"/>
</dbReference>
<dbReference type="CDD" id="cd10973">
    <property type="entry name" value="CE4_DAC_u4_5s"/>
    <property type="match status" value="1"/>
</dbReference>
<evidence type="ECO:0000313" key="5">
    <source>
        <dbReference type="EMBL" id="SMQ59678.1"/>
    </source>
</evidence>
<keyword evidence="2 3" id="KW-0732">Signal</keyword>
<feature type="chain" id="PRO_5012350973" evidence="3">
    <location>
        <begin position="27"/>
        <end position="358"/>
    </location>
</feature>
<reference evidence="6" key="1">
    <citation type="submission" date="2017-04" db="EMBL/GenBank/DDBJ databases">
        <authorList>
            <person name="Varghese N."/>
            <person name="Submissions S."/>
        </authorList>
    </citation>
    <scope>NUCLEOTIDE SEQUENCE [LARGE SCALE GENOMIC DNA]</scope>
</reference>
<evidence type="ECO:0000256" key="1">
    <source>
        <dbReference type="ARBA" id="ARBA00004613"/>
    </source>
</evidence>
<dbReference type="InterPro" id="IPR011330">
    <property type="entry name" value="Glyco_hydro/deAcase_b/a-brl"/>
</dbReference>
<dbReference type="EMBL" id="FXWH01000001">
    <property type="protein sequence ID" value="SMQ59678.1"/>
    <property type="molecule type" value="Genomic_DNA"/>
</dbReference>
<dbReference type="GO" id="GO:0005576">
    <property type="term" value="C:extracellular region"/>
    <property type="evidence" value="ECO:0007669"/>
    <property type="project" value="UniProtKB-SubCell"/>
</dbReference>
<dbReference type="Pfam" id="PF01522">
    <property type="entry name" value="Polysacc_deac_1"/>
    <property type="match status" value="1"/>
</dbReference>
<dbReference type="GO" id="GO:0005975">
    <property type="term" value="P:carbohydrate metabolic process"/>
    <property type="evidence" value="ECO:0007669"/>
    <property type="project" value="InterPro"/>
</dbReference>
<dbReference type="InterPro" id="IPR051398">
    <property type="entry name" value="Polysacch_Deacetylase"/>
</dbReference>
<proteinExistence type="predicted"/>
<dbReference type="SUPFAM" id="SSF88713">
    <property type="entry name" value="Glycoside hydrolase/deacetylase"/>
    <property type="match status" value="1"/>
</dbReference>
<dbReference type="AlphaFoldDB" id="A0A1Y6EAS8"/>
<evidence type="ECO:0000256" key="2">
    <source>
        <dbReference type="ARBA" id="ARBA00022729"/>
    </source>
</evidence>
<dbReference type="PANTHER" id="PTHR34216:SF3">
    <property type="entry name" value="POLY-BETA-1,6-N-ACETYL-D-GLUCOSAMINE N-DEACETYLASE"/>
    <property type="match status" value="1"/>
</dbReference>
<dbReference type="PROSITE" id="PS51677">
    <property type="entry name" value="NODB"/>
    <property type="match status" value="1"/>
</dbReference>
<dbReference type="Proteomes" id="UP000194450">
    <property type="component" value="Unassembled WGS sequence"/>
</dbReference>
<gene>
    <name evidence="5" type="ORF">SAMN06297229_0301</name>
</gene>
<dbReference type="Gene3D" id="3.20.20.370">
    <property type="entry name" value="Glycoside hydrolase/deacetylase"/>
    <property type="match status" value="1"/>
</dbReference>
<evidence type="ECO:0000256" key="3">
    <source>
        <dbReference type="SAM" id="SignalP"/>
    </source>
</evidence>
<evidence type="ECO:0000259" key="4">
    <source>
        <dbReference type="PROSITE" id="PS51677"/>
    </source>
</evidence>
<comment type="subcellular location">
    <subcellularLocation>
        <location evidence="1">Secreted</location>
    </subcellularLocation>
</comment>
<accession>A0A1Y6EAS8</accession>
<organism evidence="5 6">
    <name type="scientific">Pseudidiomarina planktonica</name>
    <dbReference type="NCBI Taxonomy" id="1323738"/>
    <lineage>
        <taxon>Bacteria</taxon>
        <taxon>Pseudomonadati</taxon>
        <taxon>Pseudomonadota</taxon>
        <taxon>Gammaproteobacteria</taxon>
        <taxon>Alteromonadales</taxon>
        <taxon>Idiomarinaceae</taxon>
        <taxon>Pseudidiomarina</taxon>
    </lineage>
</organism>
<dbReference type="PANTHER" id="PTHR34216">
    <property type="match status" value="1"/>
</dbReference>
<feature type="signal peptide" evidence="3">
    <location>
        <begin position="1"/>
        <end position="26"/>
    </location>
</feature>
<dbReference type="OrthoDB" id="9814639at2"/>
<protein>
    <submittedName>
        <fullName evidence="5">Polysaccharide deacetylase</fullName>
    </submittedName>
</protein>
<feature type="domain" description="NodB homology" evidence="4">
    <location>
        <begin position="87"/>
        <end position="313"/>
    </location>
</feature>
<sequence length="358" mass="40156">MRTMSVIVTVFLLIGSFVFASAPAHAAPKGVVILQYHHVGDDTPRVTSLTADELRAQLQHLEDNNFQVISMPDAVAAIKGKGELPDKAVVLTFDDGWRNVYEQGVPILREFNMPYTIFVNPALMEETPRLYMTWDQLREVAAEGATIANHSNSHDHMTWRRDGESESQWRQRMMNDIEGAQELLEKELGEQPRLFAYPYGEYNPALETILEDLGYIAFGQHSGPWGEHSPLTGVPRFPASGNYASVEGLRAKLTSLPLPVTEVANKNMILDPQETKPKLTATVDSTDDFYRSSMQCFIGGEVVKPEWDGKTFSVQASAAINIGRSRYNCTVPSISAGGRYYWYSQPWVRPNEQGRWPD</sequence>
<name>A0A1Y6EAS8_9GAMM</name>